<keyword evidence="2" id="KW-1185">Reference proteome</keyword>
<protein>
    <submittedName>
        <fullName evidence="1">AAA domain-containing protein</fullName>
    </submittedName>
</protein>
<dbReference type="Gene3D" id="3.40.50.300">
    <property type="entry name" value="P-loop containing nucleotide triphosphate hydrolases"/>
    <property type="match status" value="1"/>
</dbReference>
<organism evidence="1 2">
    <name type="scientific">Cryptosporidium ubiquitum</name>
    <dbReference type="NCBI Taxonomy" id="857276"/>
    <lineage>
        <taxon>Eukaryota</taxon>
        <taxon>Sar</taxon>
        <taxon>Alveolata</taxon>
        <taxon>Apicomplexa</taxon>
        <taxon>Conoidasida</taxon>
        <taxon>Coccidia</taxon>
        <taxon>Eucoccidiorida</taxon>
        <taxon>Eimeriorina</taxon>
        <taxon>Cryptosporidiidae</taxon>
        <taxon>Cryptosporidium</taxon>
    </lineage>
</organism>
<evidence type="ECO:0000313" key="2">
    <source>
        <dbReference type="Proteomes" id="UP000186176"/>
    </source>
</evidence>
<dbReference type="OrthoDB" id="420422at2759"/>
<dbReference type="Proteomes" id="UP000186176">
    <property type="component" value="Unassembled WGS sequence"/>
</dbReference>
<gene>
    <name evidence="1" type="ORF">cubi_00762</name>
</gene>
<sequence length="495" mass="57011">MGMLRFISRAGDFNLQKRDRGTESVEETDGAESIDGKREWKYGDENNFLQEKNVMEVDDTLRGVLIKNLYSMDIQDEVIKGILGEGNTSFKPGDILGIMGSLGSGKSLLIMHMVAVSILPEEIGGHDQKVYYLDTDSGFSIEVFIEKHLIPIIEKKIVNEDFYYQLEKKFSQDHTKIPQESFSKEKRIRAEKVIIDKVIRKSLNNLYITFVNDLLDLLCILRQIISDSHINSFNNSGKTNIDTNVNTNNSTDNSTTTITIGDNNHNNKAKLLVIDSLNFWNTDLSSFLIKNHPEKVRTKYHVLGYYTNKNTLFNSVFSLIRQIVQFHGFIGLISICEEPIIQFTCNNNNGSNSYYDKFKSNFTEELVELVNLFQTKKLYQNVDHYYENYVISIKDQNQNGIQIEDKKNEKLMLKFPRIIHKNIFPTFLSKIIKVEDYQSITNIIWISRSSLPISDQIHNYPNSCVIPTYFSCISVNNLQKSYLVFDDFHGLVVLV</sequence>
<proteinExistence type="predicted"/>
<dbReference type="InterPro" id="IPR027417">
    <property type="entry name" value="P-loop_NTPase"/>
</dbReference>
<name>A0A1J4MAY1_9CRYT</name>
<dbReference type="GeneID" id="39977554"/>
<accession>A0A1J4MAY1</accession>
<dbReference type="GO" id="GO:0033063">
    <property type="term" value="C:Rad51B-Rad51C-Rad51D-XRCC2 complex"/>
    <property type="evidence" value="ECO:0007669"/>
    <property type="project" value="InterPro"/>
</dbReference>
<dbReference type="EMBL" id="LRBP01000029">
    <property type="protein sequence ID" value="OII71384.1"/>
    <property type="molecule type" value="Genomic_DNA"/>
</dbReference>
<dbReference type="SUPFAM" id="SSF52540">
    <property type="entry name" value="P-loop containing nucleoside triphosphate hydrolases"/>
    <property type="match status" value="1"/>
</dbReference>
<evidence type="ECO:0000313" key="1">
    <source>
        <dbReference type="EMBL" id="OII71384.1"/>
    </source>
</evidence>
<dbReference type="GO" id="GO:0000724">
    <property type="term" value="P:double-strand break repair via homologous recombination"/>
    <property type="evidence" value="ECO:0007669"/>
    <property type="project" value="InterPro"/>
</dbReference>
<dbReference type="InterPro" id="IPR030547">
    <property type="entry name" value="XRCC2"/>
</dbReference>
<reference evidence="1 2" key="1">
    <citation type="submission" date="2016-10" db="EMBL/GenBank/DDBJ databases">
        <title>Reductive evolution of mitochondrial metabolism and differential evolution of invasion-related proteins in Cryptosporidium.</title>
        <authorList>
            <person name="Liu S."/>
            <person name="Roellig D.M."/>
            <person name="Guo Y."/>
            <person name="Li N."/>
            <person name="Frace M.A."/>
            <person name="Tang K."/>
            <person name="Zhang L."/>
            <person name="Feng Y."/>
            <person name="Xiao L."/>
        </authorList>
    </citation>
    <scope>NUCLEOTIDE SEQUENCE [LARGE SCALE GENOMIC DNA]</scope>
    <source>
        <strain evidence="1">39726</strain>
    </source>
</reference>
<comment type="caution">
    <text evidence="1">The sequence shown here is derived from an EMBL/GenBank/DDBJ whole genome shotgun (WGS) entry which is preliminary data.</text>
</comment>
<dbReference type="VEuPathDB" id="CryptoDB:cubi_00762"/>
<dbReference type="AlphaFoldDB" id="A0A1J4MAY1"/>
<dbReference type="RefSeq" id="XP_028873219.1">
    <property type="nucleotide sequence ID" value="XM_029017775.1"/>
</dbReference>
<dbReference type="PANTHER" id="PTHR46644">
    <property type="entry name" value="DNA REPAIR PROTEIN XRCC2"/>
    <property type="match status" value="1"/>
</dbReference>
<dbReference type="PANTHER" id="PTHR46644:SF2">
    <property type="entry name" value="DNA REPAIR PROTEIN XRCC2"/>
    <property type="match status" value="1"/>
</dbReference>
<dbReference type="GO" id="GO:0005657">
    <property type="term" value="C:replication fork"/>
    <property type="evidence" value="ECO:0007669"/>
    <property type="project" value="InterPro"/>
</dbReference>